<keyword evidence="5 8" id="KW-0238">DNA-binding</keyword>
<name>A0A1E4R156_9BACI</name>
<evidence type="ECO:0000256" key="5">
    <source>
        <dbReference type="ARBA" id="ARBA00023125"/>
    </source>
</evidence>
<dbReference type="SMART" id="SM00862">
    <property type="entry name" value="Trans_reg_C"/>
    <property type="match status" value="1"/>
</dbReference>
<dbReference type="PROSITE" id="PS50110">
    <property type="entry name" value="RESPONSE_REGULATORY"/>
    <property type="match status" value="1"/>
</dbReference>
<evidence type="ECO:0000259" key="9">
    <source>
        <dbReference type="PROSITE" id="PS50110"/>
    </source>
</evidence>
<dbReference type="GO" id="GO:0032993">
    <property type="term" value="C:protein-DNA complex"/>
    <property type="evidence" value="ECO:0007669"/>
    <property type="project" value="TreeGrafter"/>
</dbReference>
<keyword evidence="3" id="KW-0902">Two-component regulatory system</keyword>
<dbReference type="RefSeq" id="WP_069482775.1">
    <property type="nucleotide sequence ID" value="NZ_KV766182.1"/>
</dbReference>
<evidence type="ECO:0000256" key="2">
    <source>
        <dbReference type="ARBA" id="ARBA00022553"/>
    </source>
</evidence>
<dbReference type="Gene3D" id="3.40.50.2300">
    <property type="match status" value="1"/>
</dbReference>
<protein>
    <submittedName>
        <fullName evidence="11">DNA-binding response regulator</fullName>
    </submittedName>
</protein>
<dbReference type="Proteomes" id="UP000094784">
    <property type="component" value="Unassembled WGS sequence"/>
</dbReference>
<dbReference type="GO" id="GO:0006355">
    <property type="term" value="P:regulation of DNA-templated transcription"/>
    <property type="evidence" value="ECO:0007669"/>
    <property type="project" value="InterPro"/>
</dbReference>
<dbReference type="InterPro" id="IPR036388">
    <property type="entry name" value="WH-like_DNA-bd_sf"/>
</dbReference>
<dbReference type="SMART" id="SM00448">
    <property type="entry name" value="REC"/>
    <property type="match status" value="1"/>
</dbReference>
<keyword evidence="2 7" id="KW-0597">Phosphoprotein</keyword>
<feature type="modified residue" description="4-aspartylphosphate" evidence="7">
    <location>
        <position position="51"/>
    </location>
</feature>
<dbReference type="Pfam" id="PF00486">
    <property type="entry name" value="Trans_reg_C"/>
    <property type="match status" value="1"/>
</dbReference>
<dbReference type="Gene3D" id="1.10.10.10">
    <property type="entry name" value="Winged helix-like DNA-binding domain superfamily/Winged helix DNA-binding domain"/>
    <property type="match status" value="1"/>
</dbReference>
<dbReference type="InterPro" id="IPR011006">
    <property type="entry name" value="CheY-like_superfamily"/>
</dbReference>
<reference evidence="11 12" key="1">
    <citation type="submission" date="2016-09" db="EMBL/GenBank/DDBJ databases">
        <title>Draft genome sequence of the soil isolate, Lysinibacillus fusiformis M5, a potential hypoxanthine producer.</title>
        <authorList>
            <person name="Gallegos-Monterrosa R."/>
            <person name="Maroti G."/>
            <person name="Balint B."/>
            <person name="Kovacs A.T."/>
        </authorList>
    </citation>
    <scope>NUCLEOTIDE SEQUENCE [LARGE SCALE GENOMIC DNA]</scope>
    <source>
        <strain evidence="11 12">M5</strain>
    </source>
</reference>
<accession>A0A1E4R156</accession>
<dbReference type="CDD" id="cd17574">
    <property type="entry name" value="REC_OmpR"/>
    <property type="match status" value="1"/>
</dbReference>
<feature type="domain" description="Response regulatory" evidence="9">
    <location>
        <begin position="3"/>
        <end position="115"/>
    </location>
</feature>
<dbReference type="InterPro" id="IPR039420">
    <property type="entry name" value="WalR-like"/>
</dbReference>
<dbReference type="PANTHER" id="PTHR48111:SF73">
    <property type="entry name" value="ALKALINE PHOSPHATASE SYNTHESIS TRANSCRIPTIONAL REGULATORY PROTEIN PHOP"/>
    <property type="match status" value="1"/>
</dbReference>
<dbReference type="PROSITE" id="PS51755">
    <property type="entry name" value="OMPR_PHOB"/>
    <property type="match status" value="1"/>
</dbReference>
<dbReference type="GO" id="GO:0000976">
    <property type="term" value="F:transcription cis-regulatory region binding"/>
    <property type="evidence" value="ECO:0007669"/>
    <property type="project" value="TreeGrafter"/>
</dbReference>
<evidence type="ECO:0000313" key="12">
    <source>
        <dbReference type="Proteomes" id="UP000094784"/>
    </source>
</evidence>
<dbReference type="OrthoDB" id="9790442at2"/>
<comment type="caution">
    <text evidence="11">The sequence shown here is derived from an EMBL/GenBank/DDBJ whole genome shotgun (WGS) entry which is preliminary data.</text>
</comment>
<comment type="subcellular location">
    <subcellularLocation>
        <location evidence="1">Cytoplasm</location>
    </subcellularLocation>
</comment>
<proteinExistence type="predicted"/>
<organism evidence="11 12">
    <name type="scientific">Lysinibacillus fusiformis</name>
    <dbReference type="NCBI Taxonomy" id="28031"/>
    <lineage>
        <taxon>Bacteria</taxon>
        <taxon>Bacillati</taxon>
        <taxon>Bacillota</taxon>
        <taxon>Bacilli</taxon>
        <taxon>Bacillales</taxon>
        <taxon>Bacillaceae</taxon>
        <taxon>Lysinibacillus</taxon>
    </lineage>
</organism>
<evidence type="ECO:0000259" key="10">
    <source>
        <dbReference type="PROSITE" id="PS51755"/>
    </source>
</evidence>
<evidence type="ECO:0000256" key="8">
    <source>
        <dbReference type="PROSITE-ProRule" id="PRU01091"/>
    </source>
</evidence>
<evidence type="ECO:0000256" key="3">
    <source>
        <dbReference type="ARBA" id="ARBA00023012"/>
    </source>
</evidence>
<dbReference type="EMBL" id="MECQ01000002">
    <property type="protein sequence ID" value="ODV54196.1"/>
    <property type="molecule type" value="Genomic_DNA"/>
</dbReference>
<dbReference type="CDD" id="cd00383">
    <property type="entry name" value="trans_reg_C"/>
    <property type="match status" value="1"/>
</dbReference>
<feature type="domain" description="OmpR/PhoB-type" evidence="10">
    <location>
        <begin position="122"/>
        <end position="222"/>
    </location>
</feature>
<dbReference type="FunFam" id="1.10.10.10:FF:000018">
    <property type="entry name" value="DNA-binding response regulator ResD"/>
    <property type="match status" value="1"/>
</dbReference>
<dbReference type="Pfam" id="PF00072">
    <property type="entry name" value="Response_reg"/>
    <property type="match status" value="1"/>
</dbReference>
<dbReference type="GO" id="GO:0000156">
    <property type="term" value="F:phosphorelay response regulator activity"/>
    <property type="evidence" value="ECO:0007669"/>
    <property type="project" value="TreeGrafter"/>
</dbReference>
<dbReference type="SUPFAM" id="SSF52172">
    <property type="entry name" value="CheY-like"/>
    <property type="match status" value="1"/>
</dbReference>
<dbReference type="InterPro" id="IPR001867">
    <property type="entry name" value="OmpR/PhoB-type_DNA-bd"/>
</dbReference>
<dbReference type="Gene3D" id="6.10.250.690">
    <property type="match status" value="1"/>
</dbReference>
<dbReference type="InterPro" id="IPR001789">
    <property type="entry name" value="Sig_transdc_resp-reg_receiver"/>
</dbReference>
<dbReference type="GO" id="GO:0005829">
    <property type="term" value="C:cytosol"/>
    <property type="evidence" value="ECO:0007669"/>
    <property type="project" value="TreeGrafter"/>
</dbReference>
<evidence type="ECO:0000256" key="4">
    <source>
        <dbReference type="ARBA" id="ARBA00023015"/>
    </source>
</evidence>
<evidence type="ECO:0000256" key="6">
    <source>
        <dbReference type="ARBA" id="ARBA00023163"/>
    </source>
</evidence>
<evidence type="ECO:0000256" key="1">
    <source>
        <dbReference type="ARBA" id="ARBA00004496"/>
    </source>
</evidence>
<keyword evidence="4" id="KW-0805">Transcription regulation</keyword>
<keyword evidence="6" id="KW-0804">Transcription</keyword>
<gene>
    <name evidence="11" type="ORF">BG258_19260</name>
</gene>
<dbReference type="PANTHER" id="PTHR48111">
    <property type="entry name" value="REGULATOR OF RPOS"/>
    <property type="match status" value="1"/>
</dbReference>
<dbReference type="FunFam" id="3.40.50.2300:FF:000001">
    <property type="entry name" value="DNA-binding response regulator PhoB"/>
    <property type="match status" value="1"/>
</dbReference>
<sequence>MKTILCIDDEPRMLDLLTLYLEPGFRCSAISSIQDAFIYLEEEHVDLVLLDIMMPEMDGYQVCEEIRKFWNVPIIMLTAKGEHSDIVKGLNIGADDYILKPFDEEELLARIHAVLRRTKVEDKVVVFEGLRLDKESFELYFQQEAIPLTPKEFSMMSLFLDYQNKVFSREHLINTVWGYHVTIEDRTIDSHVRNLREKLRKSGFPADDYLQTVWGIGYKWHKFADRKPLEHKN</sequence>
<dbReference type="AlphaFoldDB" id="A0A1E4R156"/>
<feature type="DNA-binding region" description="OmpR/PhoB-type" evidence="8">
    <location>
        <begin position="122"/>
        <end position="222"/>
    </location>
</feature>
<evidence type="ECO:0000313" key="11">
    <source>
        <dbReference type="EMBL" id="ODV54196.1"/>
    </source>
</evidence>
<evidence type="ECO:0000256" key="7">
    <source>
        <dbReference type="PROSITE-ProRule" id="PRU00169"/>
    </source>
</evidence>